<protein>
    <submittedName>
        <fullName evidence="7">Regulatory protein GAL4</fullName>
    </submittedName>
</protein>
<name>A0AA38R7N5_9PEZI</name>
<evidence type="ECO:0000256" key="1">
    <source>
        <dbReference type="ARBA" id="ARBA00022723"/>
    </source>
</evidence>
<dbReference type="EMBL" id="JANBVO010000034">
    <property type="protein sequence ID" value="KAJ9137577.1"/>
    <property type="molecule type" value="Genomic_DNA"/>
</dbReference>
<feature type="domain" description="Zn(2)-C6 fungal-type" evidence="6">
    <location>
        <begin position="15"/>
        <end position="45"/>
    </location>
</feature>
<dbReference type="InterPro" id="IPR051127">
    <property type="entry name" value="Fungal_SecMet_Regulators"/>
</dbReference>
<dbReference type="Pfam" id="PF00172">
    <property type="entry name" value="Zn_clus"/>
    <property type="match status" value="1"/>
</dbReference>
<evidence type="ECO:0000259" key="6">
    <source>
        <dbReference type="PROSITE" id="PS50048"/>
    </source>
</evidence>
<dbReference type="PANTHER" id="PTHR47424">
    <property type="entry name" value="REGULATORY PROTEIN GAL4"/>
    <property type="match status" value="1"/>
</dbReference>
<keyword evidence="2" id="KW-0805">Transcription regulation</keyword>
<keyword evidence="4" id="KW-0539">Nucleus</keyword>
<accession>A0AA38R7N5</accession>
<evidence type="ECO:0000256" key="3">
    <source>
        <dbReference type="ARBA" id="ARBA00023163"/>
    </source>
</evidence>
<dbReference type="SMART" id="SM00066">
    <property type="entry name" value="GAL4"/>
    <property type="match status" value="1"/>
</dbReference>
<dbReference type="CDD" id="cd14654">
    <property type="entry name" value="ZIP_Gal4"/>
    <property type="match status" value="1"/>
</dbReference>
<keyword evidence="3" id="KW-0804">Transcription</keyword>
<feature type="region of interest" description="Disordered" evidence="5">
    <location>
        <begin position="80"/>
        <end position="115"/>
    </location>
</feature>
<sequence>MEMSFELTLGQAEQACKECRRRKLKCNKAIPICDLCLKHRRHCLYEKHARTPLTRRHLTEVEERLERAEAMLRQMRQYMPPPRRQSANSGGVAATSPRVNLRQQSQENHDAISPASLDIERQGCSLTRNSLNQATTQEPAAATDVFRLNNDLESRNYATLPLNPPPPIPDHSKIMQPPGVPAKGNGPAATAETQGNPLERPPASGDFEWDEQETVGQSSPREDNMNDSGDDGTPGLDGMASLTMGDRESGYLGVASGAALLRILEPVKGSRDRSKFARYSNNDLMMPGITTQPNMNKHITDSMVDAYFYQYHLSYPIIHEPTFRAQYCEVIPRPNGDSWVVLAYVIAALGVFCSATDKMNKLDLELFAQARSILSFNFLEMGNLTLVQALTLISNYQQKRDKPNSSYNYLGLAVRMAMGLGLQKEFQGWNISPLNMEIRRRIWWCLCVFDVGGTITFSRPLVFPLENSEVSLPMNVNDRDLTAASKSYPPASNEITPYTHVRIQASFHIATAPIYTRVISKPLPSIEELTHLDQKHLAPWIENVPSYWKEGAPVASRFTLAHAVMTWRYRNFRIIMYRPIVVRRALLHARQSVTKGSGRNNNGQLGDYSPESEQAYERCLEDAKFTIESISKYWEENERSHDRLAAWYALYFLFQSALIPCICLRNEPLASRAADWRIQITTTLRTTTALAVVNSSAARSYQIITELCGKYLDQEISDIAMSVQDGVVSASAPGGGLEFSINGHDGNYENIGPTEDSPQTQINSVIPMMWPNVAPVEATDLIMGDDAAWIEYLGAGGGDSDGQRWVSEQG</sequence>
<gene>
    <name evidence="7" type="ORF">NKR23_g9035</name>
</gene>
<dbReference type="PROSITE" id="PS50048">
    <property type="entry name" value="ZN2_CY6_FUNGAL_2"/>
    <property type="match status" value="1"/>
</dbReference>
<dbReference type="GO" id="GO:0000978">
    <property type="term" value="F:RNA polymerase II cis-regulatory region sequence-specific DNA binding"/>
    <property type="evidence" value="ECO:0007669"/>
    <property type="project" value="TreeGrafter"/>
</dbReference>
<dbReference type="GO" id="GO:0005634">
    <property type="term" value="C:nucleus"/>
    <property type="evidence" value="ECO:0007669"/>
    <property type="project" value="TreeGrafter"/>
</dbReference>
<proteinExistence type="predicted"/>
<dbReference type="InterPro" id="IPR036864">
    <property type="entry name" value="Zn2-C6_fun-type_DNA-bd_sf"/>
</dbReference>
<dbReference type="InterPro" id="IPR005600">
    <property type="entry name" value="Gal4_dimer_dom"/>
</dbReference>
<comment type="caution">
    <text evidence="7">The sequence shown here is derived from an EMBL/GenBank/DDBJ whole genome shotgun (WGS) entry which is preliminary data.</text>
</comment>
<dbReference type="Pfam" id="PF04082">
    <property type="entry name" value="Fungal_trans"/>
    <property type="match status" value="1"/>
</dbReference>
<keyword evidence="8" id="KW-1185">Reference proteome</keyword>
<dbReference type="GO" id="GO:0000435">
    <property type="term" value="P:positive regulation of transcription from RNA polymerase II promoter by galactose"/>
    <property type="evidence" value="ECO:0007669"/>
    <property type="project" value="TreeGrafter"/>
</dbReference>
<evidence type="ECO:0000256" key="2">
    <source>
        <dbReference type="ARBA" id="ARBA00023015"/>
    </source>
</evidence>
<evidence type="ECO:0000313" key="7">
    <source>
        <dbReference type="EMBL" id="KAJ9137577.1"/>
    </source>
</evidence>
<dbReference type="SMART" id="SM00906">
    <property type="entry name" value="Fungal_trans"/>
    <property type="match status" value="1"/>
</dbReference>
<dbReference type="AlphaFoldDB" id="A0AA38R7N5"/>
<dbReference type="InterPro" id="IPR001138">
    <property type="entry name" value="Zn2Cys6_DnaBD"/>
</dbReference>
<dbReference type="CDD" id="cd12148">
    <property type="entry name" value="fungal_TF_MHR"/>
    <property type="match status" value="1"/>
</dbReference>
<dbReference type="InterPro" id="IPR007219">
    <property type="entry name" value="XnlR_reg_dom"/>
</dbReference>
<evidence type="ECO:0000313" key="8">
    <source>
        <dbReference type="Proteomes" id="UP001174694"/>
    </source>
</evidence>
<dbReference type="PROSITE" id="PS00463">
    <property type="entry name" value="ZN2_CY6_FUNGAL_1"/>
    <property type="match status" value="1"/>
</dbReference>
<feature type="region of interest" description="Disordered" evidence="5">
    <location>
        <begin position="156"/>
        <end position="244"/>
    </location>
</feature>
<dbReference type="CDD" id="cd00067">
    <property type="entry name" value="GAL4"/>
    <property type="match status" value="1"/>
</dbReference>
<evidence type="ECO:0000256" key="4">
    <source>
        <dbReference type="ARBA" id="ARBA00023242"/>
    </source>
</evidence>
<dbReference type="Gene3D" id="4.10.240.10">
    <property type="entry name" value="Zn(2)-C6 fungal-type DNA-binding domain"/>
    <property type="match status" value="1"/>
</dbReference>
<dbReference type="GO" id="GO:0008270">
    <property type="term" value="F:zinc ion binding"/>
    <property type="evidence" value="ECO:0007669"/>
    <property type="project" value="InterPro"/>
</dbReference>
<dbReference type="GO" id="GO:0000981">
    <property type="term" value="F:DNA-binding transcription factor activity, RNA polymerase II-specific"/>
    <property type="evidence" value="ECO:0007669"/>
    <property type="project" value="InterPro"/>
</dbReference>
<reference evidence="7" key="1">
    <citation type="submission" date="2022-07" db="EMBL/GenBank/DDBJ databases">
        <title>Fungi with potential for degradation of polypropylene.</title>
        <authorList>
            <person name="Gostincar C."/>
        </authorList>
    </citation>
    <scope>NUCLEOTIDE SEQUENCE</scope>
    <source>
        <strain evidence="7">EXF-13308</strain>
    </source>
</reference>
<dbReference type="GO" id="GO:0006351">
    <property type="term" value="P:DNA-templated transcription"/>
    <property type="evidence" value="ECO:0007669"/>
    <property type="project" value="InterPro"/>
</dbReference>
<dbReference type="PANTHER" id="PTHR47424:SF2">
    <property type="entry name" value="TRANSCRIPTION FACTOR DOMAIN-CONTAINING PROTEIN-RELATED"/>
    <property type="match status" value="1"/>
</dbReference>
<evidence type="ECO:0000256" key="5">
    <source>
        <dbReference type="SAM" id="MobiDB-lite"/>
    </source>
</evidence>
<dbReference type="SUPFAM" id="SSF57701">
    <property type="entry name" value="Zn2/Cys6 DNA-binding domain"/>
    <property type="match status" value="1"/>
</dbReference>
<organism evidence="7 8">
    <name type="scientific">Pleurostoma richardsiae</name>
    <dbReference type="NCBI Taxonomy" id="41990"/>
    <lineage>
        <taxon>Eukaryota</taxon>
        <taxon>Fungi</taxon>
        <taxon>Dikarya</taxon>
        <taxon>Ascomycota</taxon>
        <taxon>Pezizomycotina</taxon>
        <taxon>Sordariomycetes</taxon>
        <taxon>Sordariomycetidae</taxon>
        <taxon>Calosphaeriales</taxon>
        <taxon>Pleurostomataceae</taxon>
        <taxon>Pleurostoma</taxon>
    </lineage>
</organism>
<feature type="compositionally biased region" description="Polar residues" evidence="5">
    <location>
        <begin position="97"/>
        <end position="106"/>
    </location>
</feature>
<keyword evidence="1" id="KW-0479">Metal-binding</keyword>
<dbReference type="Proteomes" id="UP001174694">
    <property type="component" value="Unassembled WGS sequence"/>
</dbReference>